<dbReference type="AlphaFoldDB" id="A0A4Q1BSG8"/>
<dbReference type="InParanoid" id="A0A4Q1BSG8"/>
<comment type="caution">
    <text evidence="2">The sequence shown here is derived from an EMBL/GenBank/DDBJ whole genome shotgun (WGS) entry which is preliminary data.</text>
</comment>
<sequence length="152" mass="15754">MSSTASSSISTSVSSLSIAGTTSIQSSSASSTSNPSASVSATGSPNTTTTELPNMMLVISSPLIHIDALNALNPWGGWAPFWRNFPFGMKTNYLNESFKLEVYDDGAENVVSSANCMIGITADIVGYPTLSLGPTSPFVQGPATTGNAYLRC</sequence>
<proteinExistence type="predicted"/>
<organism evidence="2 3">
    <name type="scientific">Tremella mesenterica</name>
    <name type="common">Jelly fungus</name>
    <dbReference type="NCBI Taxonomy" id="5217"/>
    <lineage>
        <taxon>Eukaryota</taxon>
        <taxon>Fungi</taxon>
        <taxon>Dikarya</taxon>
        <taxon>Basidiomycota</taxon>
        <taxon>Agaricomycotina</taxon>
        <taxon>Tremellomycetes</taxon>
        <taxon>Tremellales</taxon>
        <taxon>Tremellaceae</taxon>
        <taxon>Tremella</taxon>
    </lineage>
</organism>
<feature type="region of interest" description="Disordered" evidence="1">
    <location>
        <begin position="25"/>
        <end position="47"/>
    </location>
</feature>
<evidence type="ECO:0000313" key="3">
    <source>
        <dbReference type="Proteomes" id="UP000289152"/>
    </source>
</evidence>
<dbReference type="STRING" id="5217.A0A4Q1BSG8"/>
<reference evidence="2 3" key="1">
    <citation type="submission" date="2016-06" db="EMBL/GenBank/DDBJ databases">
        <title>Evolution of pathogenesis and genome organization in the Tremellales.</title>
        <authorList>
            <person name="Cuomo C."/>
            <person name="Litvintseva A."/>
            <person name="Heitman J."/>
            <person name="Chen Y."/>
            <person name="Sun S."/>
            <person name="Springer D."/>
            <person name="Dromer F."/>
            <person name="Young S."/>
            <person name="Zeng Q."/>
            <person name="Chapman S."/>
            <person name="Gujja S."/>
            <person name="Saif S."/>
            <person name="Birren B."/>
        </authorList>
    </citation>
    <scope>NUCLEOTIDE SEQUENCE [LARGE SCALE GENOMIC DNA]</scope>
    <source>
        <strain evidence="2 3">ATCC 28783</strain>
    </source>
</reference>
<keyword evidence="3" id="KW-1185">Reference proteome</keyword>
<dbReference type="EMBL" id="SDIL01000013">
    <property type="protein sequence ID" value="RXK40969.1"/>
    <property type="molecule type" value="Genomic_DNA"/>
</dbReference>
<accession>A0A4Q1BSG8</accession>
<dbReference type="VEuPathDB" id="FungiDB:TREMEDRAFT_60112"/>
<feature type="compositionally biased region" description="Low complexity" evidence="1">
    <location>
        <begin position="25"/>
        <end position="42"/>
    </location>
</feature>
<gene>
    <name evidence="2" type="ORF">M231_01817</name>
</gene>
<name>A0A4Q1BSG8_TREME</name>
<dbReference type="Proteomes" id="UP000289152">
    <property type="component" value="Unassembled WGS sequence"/>
</dbReference>
<evidence type="ECO:0000313" key="2">
    <source>
        <dbReference type="EMBL" id="RXK40969.1"/>
    </source>
</evidence>
<protein>
    <submittedName>
        <fullName evidence="2">Uncharacterized protein</fullName>
    </submittedName>
</protein>
<evidence type="ECO:0000256" key="1">
    <source>
        <dbReference type="SAM" id="MobiDB-lite"/>
    </source>
</evidence>